<sequence>MTRELLLSLVHNASTQLSNELVALNDDILFLQNELSLSKNKHCSDLVKRKTDTTKEQKLKRLSAFLTKYVTFLMDKREGSAPPGCYYSHVVSRTGGIASLMGGMSDADTNNERNAAERLKDLCQKRSALEDMLHLLRISEVQKLSDDKSQDVFSDLMFQLKSSILGGAEHLFSRMWSSGGGDKFRGGKASGKASGSGTDDEWNAARGDHSSTAASAESGGNSSRERVSDLEEADGASDVHTGGTPRGESPAKSPSLGGHHSEKGSPLNWKSHTEERPLPKSGSLTSPFLKKQQKCGSRNNPGDSSLQRFHLMRKCFSNTRGAATSFLFDRDGGVNGGEAAIPMQTRRSEKRKIPLLRKSSRGESTHLENKHTNVAVLKGHIEKGSPKMPVKTIPPSINKAGKNVCTRKGSNEPNGEALGERDRSGSFDSLSSSSSDASASRGPGGEKTGSGNQMGRKKYLIRINRKGHGSFEVTKEGANSSGRVYDFEVLYEGGDEVVGMSDAATPQQGTPKQLVHFSFLRRGGKVCGVEKLQIGDSELVRSLHFGSATQGAPRDADANEDGVTAGDPLVPPQRKGRAKKEARKRINWLEESLKNLREENFRKKYELTRMLDDVRRRQMKGVVSGGGGNSSGGDFSGGNHPAGAESYNMEFVETNRLRGLYIHMLDKQSQLERDKNFYKKELETLQEDIKNEAAPLADFLREEKHKFIEREKEFYKKEKKYFQVKNQLRKKVTHLENQLEIAQETLNKEREVNKSLRSTITENLSLMEKKDNERRNSDLANESKIKNLNTELQELMDTVVVEKKEKNKLQEEISLIRKDVSFDHFKKVVLEKITKTNCDIKYLAEILELLTKELENKISKESSNERHVRELEEECSRKTKLLSCAEGKMNKDKRKMRKMREEIAYLHEKNKNLVESVKCMVSQGVGGFPNEVISPEGGGTTSPEEGAYYCSSDERDAALLQHLSPRETSQIAKSNDTAGRNRKGRRRRRRRRRRRGRAPSKGKRRFSKNGQSCTSFSDNSSLFLCHDMDTKRGCSSDELASGPPYECRGVIRHSFRWER</sequence>
<feature type="region of interest" description="Disordered" evidence="2">
    <location>
        <begin position="928"/>
        <end position="948"/>
    </location>
</feature>
<evidence type="ECO:0000313" key="4">
    <source>
        <dbReference type="Proteomes" id="UP000053562"/>
    </source>
</evidence>
<proteinExistence type="predicted"/>
<feature type="compositionally biased region" description="Polar residues" evidence="2">
    <location>
        <begin position="294"/>
        <end position="305"/>
    </location>
</feature>
<dbReference type="Proteomes" id="UP000053562">
    <property type="component" value="Unassembled WGS sequence"/>
</dbReference>
<feature type="coiled-coil region" evidence="1">
    <location>
        <begin position="785"/>
        <end position="812"/>
    </location>
</feature>
<feature type="compositionally biased region" description="Polar residues" evidence="2">
    <location>
        <begin position="966"/>
        <end position="978"/>
    </location>
</feature>
<feature type="region of interest" description="Disordered" evidence="2">
    <location>
        <begin position="547"/>
        <end position="581"/>
    </location>
</feature>
<dbReference type="AlphaFoldDB" id="A0A0J9SEK3"/>
<feature type="region of interest" description="Disordered" evidence="2">
    <location>
        <begin position="179"/>
        <end position="305"/>
    </location>
</feature>
<evidence type="ECO:0000256" key="1">
    <source>
        <dbReference type="SAM" id="Coils"/>
    </source>
</evidence>
<evidence type="ECO:0000313" key="3">
    <source>
        <dbReference type="EMBL" id="KMZ81404.1"/>
    </source>
</evidence>
<feature type="compositionally biased region" description="Basic residues" evidence="2">
    <location>
        <begin position="980"/>
        <end position="1007"/>
    </location>
</feature>
<name>A0A0J9SEK3_PLAVI</name>
<protein>
    <submittedName>
        <fullName evidence="3">Uncharacterized protein</fullName>
    </submittedName>
</protein>
<organism evidence="3 4">
    <name type="scientific">Plasmodium vivax India VII</name>
    <dbReference type="NCBI Taxonomy" id="1077284"/>
    <lineage>
        <taxon>Eukaryota</taxon>
        <taxon>Sar</taxon>
        <taxon>Alveolata</taxon>
        <taxon>Apicomplexa</taxon>
        <taxon>Aconoidasida</taxon>
        <taxon>Haemosporida</taxon>
        <taxon>Plasmodiidae</taxon>
        <taxon>Plasmodium</taxon>
        <taxon>Plasmodium (Plasmodium)</taxon>
    </lineage>
</organism>
<gene>
    <name evidence="3" type="ORF">PVIIG_02831</name>
</gene>
<feature type="region of interest" description="Disordered" evidence="2">
    <location>
        <begin position="384"/>
        <end position="457"/>
    </location>
</feature>
<feature type="coiled-coil region" evidence="1">
    <location>
        <begin position="844"/>
        <end position="902"/>
    </location>
</feature>
<feature type="compositionally biased region" description="Polar residues" evidence="2">
    <location>
        <begin position="210"/>
        <end position="222"/>
    </location>
</feature>
<dbReference type="OrthoDB" id="378572at2759"/>
<feature type="coiled-coil region" evidence="1">
    <location>
        <begin position="725"/>
        <end position="759"/>
    </location>
</feature>
<evidence type="ECO:0000256" key="2">
    <source>
        <dbReference type="SAM" id="MobiDB-lite"/>
    </source>
</evidence>
<feature type="region of interest" description="Disordered" evidence="2">
    <location>
        <begin position="964"/>
        <end position="1014"/>
    </location>
</feature>
<dbReference type="EMBL" id="KQ234247">
    <property type="protein sequence ID" value="KMZ81404.1"/>
    <property type="molecule type" value="Genomic_DNA"/>
</dbReference>
<keyword evidence="1" id="KW-0175">Coiled coil</keyword>
<feature type="compositionally biased region" description="Low complexity" evidence="2">
    <location>
        <begin position="426"/>
        <end position="441"/>
    </location>
</feature>
<accession>A0A0J9SEK3</accession>
<reference evidence="3 4" key="1">
    <citation type="submission" date="2011-08" db="EMBL/GenBank/DDBJ databases">
        <title>The Genome Sequence of Plasmodium vivax India VII.</title>
        <authorList>
            <consortium name="The Broad Institute Genome Sequencing Platform"/>
            <consortium name="The Broad Institute Genome Sequencing Center for Infectious Disease"/>
            <person name="Neafsey D."/>
            <person name="Carlton J."/>
            <person name="Barnwell J."/>
            <person name="Collins W."/>
            <person name="Escalante A."/>
            <person name="Mullikin J."/>
            <person name="Saul A."/>
            <person name="Guigo R."/>
            <person name="Camara F."/>
            <person name="Young S.K."/>
            <person name="Zeng Q."/>
            <person name="Gargeya S."/>
            <person name="Fitzgerald M."/>
            <person name="Haas B."/>
            <person name="Abouelleil A."/>
            <person name="Alvarado L."/>
            <person name="Arachchi H.M."/>
            <person name="Berlin A."/>
            <person name="Brown A."/>
            <person name="Chapman S.B."/>
            <person name="Chen Z."/>
            <person name="Dunbar C."/>
            <person name="Freedman E."/>
            <person name="Gearin G."/>
            <person name="Gellesch M."/>
            <person name="Goldberg J."/>
            <person name="Griggs A."/>
            <person name="Gujja S."/>
            <person name="Heiman D."/>
            <person name="Howarth C."/>
            <person name="Larson L."/>
            <person name="Lui A."/>
            <person name="MacDonald P.J.P."/>
            <person name="Montmayeur A."/>
            <person name="Murphy C."/>
            <person name="Neiman D."/>
            <person name="Pearson M."/>
            <person name="Priest M."/>
            <person name="Roberts A."/>
            <person name="Saif S."/>
            <person name="Shea T."/>
            <person name="Shenoy N."/>
            <person name="Sisk P."/>
            <person name="Stolte C."/>
            <person name="Sykes S."/>
            <person name="Wortman J."/>
            <person name="Nusbaum C."/>
            <person name="Birren B."/>
        </authorList>
    </citation>
    <scope>NUCLEOTIDE SEQUENCE [LARGE SCALE GENOMIC DNA]</scope>
    <source>
        <strain evidence="3 4">India VII</strain>
    </source>
</reference>